<dbReference type="AlphaFoldDB" id="A0A072NW16"/>
<dbReference type="EMBL" id="JJRY01000014">
    <property type="protein sequence ID" value="KEF37445.1"/>
    <property type="molecule type" value="Genomic_DNA"/>
</dbReference>
<accession>A0A072NW16</accession>
<evidence type="ECO:0000313" key="1">
    <source>
        <dbReference type="EMBL" id="KEF37445.1"/>
    </source>
</evidence>
<protein>
    <submittedName>
        <fullName evidence="1">Uncharacterized protein</fullName>
    </submittedName>
</protein>
<evidence type="ECO:0000313" key="2">
    <source>
        <dbReference type="Proteomes" id="UP000027936"/>
    </source>
</evidence>
<dbReference type="Proteomes" id="UP000027936">
    <property type="component" value="Unassembled WGS sequence"/>
</dbReference>
<organism evidence="1 2">
    <name type="scientific">Schinkia azotoformans MEV2011</name>
    <dbReference type="NCBI Taxonomy" id="1348973"/>
    <lineage>
        <taxon>Bacteria</taxon>
        <taxon>Bacillati</taxon>
        <taxon>Bacillota</taxon>
        <taxon>Bacilli</taxon>
        <taxon>Bacillales</taxon>
        <taxon>Bacillaceae</taxon>
        <taxon>Calidifontibacillus/Schinkia group</taxon>
        <taxon>Schinkia</taxon>
    </lineage>
</organism>
<comment type="caution">
    <text evidence="1">The sequence shown here is derived from an EMBL/GenBank/DDBJ whole genome shotgun (WGS) entry which is preliminary data.</text>
</comment>
<name>A0A072NW16_SCHAZ</name>
<reference evidence="1 2" key="1">
    <citation type="submission" date="2014-04" db="EMBL/GenBank/DDBJ databases">
        <title>Draft genome sequence of Bacillus azotoformans MEV2011, a (co-) denitrifying strain unable to grow in the presence of oxygen.</title>
        <authorList>
            <person name="Nielsen M."/>
            <person name="Schreiber L."/>
            <person name="Finster K."/>
            <person name="Schramm A."/>
        </authorList>
    </citation>
    <scope>NUCLEOTIDE SEQUENCE [LARGE SCALE GENOMIC DNA]</scope>
    <source>
        <strain evidence="1 2">MEV2011</strain>
    </source>
</reference>
<gene>
    <name evidence="1" type="ORF">M670_03252</name>
</gene>
<proteinExistence type="predicted"/>
<sequence length="47" mass="5729">MQLINEMKPTRRTLFIRQCKIYQLFRFLSLTLKVLKVALFPPHDSRH</sequence>